<evidence type="ECO:0000313" key="2">
    <source>
        <dbReference type="EMBL" id="CAH0558559.1"/>
    </source>
</evidence>
<dbReference type="AlphaFoldDB" id="A0A9P0FIN6"/>
<organism evidence="2 3">
    <name type="scientific">Brassicogethes aeneus</name>
    <name type="common">Rape pollen beetle</name>
    <name type="synonym">Meligethes aeneus</name>
    <dbReference type="NCBI Taxonomy" id="1431903"/>
    <lineage>
        <taxon>Eukaryota</taxon>
        <taxon>Metazoa</taxon>
        <taxon>Ecdysozoa</taxon>
        <taxon>Arthropoda</taxon>
        <taxon>Hexapoda</taxon>
        <taxon>Insecta</taxon>
        <taxon>Pterygota</taxon>
        <taxon>Neoptera</taxon>
        <taxon>Endopterygota</taxon>
        <taxon>Coleoptera</taxon>
        <taxon>Polyphaga</taxon>
        <taxon>Cucujiformia</taxon>
        <taxon>Nitidulidae</taxon>
        <taxon>Meligethinae</taxon>
        <taxon>Brassicogethes</taxon>
    </lineage>
</organism>
<accession>A0A9P0FIN6</accession>
<reference evidence="2" key="1">
    <citation type="submission" date="2021-12" db="EMBL/GenBank/DDBJ databases">
        <authorList>
            <person name="King R."/>
        </authorList>
    </citation>
    <scope>NUCLEOTIDE SEQUENCE</scope>
</reference>
<dbReference type="PANTHER" id="PTHR46601:SF1">
    <property type="entry name" value="ADF-H DOMAIN-CONTAINING PROTEIN"/>
    <property type="match status" value="1"/>
</dbReference>
<dbReference type="Proteomes" id="UP001154078">
    <property type="component" value="Chromosome 6"/>
</dbReference>
<dbReference type="Gene3D" id="3.30.420.10">
    <property type="entry name" value="Ribonuclease H-like superfamily/Ribonuclease H"/>
    <property type="match status" value="1"/>
</dbReference>
<name>A0A9P0FIN6_BRAAE</name>
<evidence type="ECO:0000259" key="1">
    <source>
        <dbReference type="Pfam" id="PF13358"/>
    </source>
</evidence>
<dbReference type="GO" id="GO:0003676">
    <property type="term" value="F:nucleic acid binding"/>
    <property type="evidence" value="ECO:0007669"/>
    <property type="project" value="InterPro"/>
</dbReference>
<keyword evidence="3" id="KW-1185">Reference proteome</keyword>
<dbReference type="InterPro" id="IPR038717">
    <property type="entry name" value="Tc1-like_DDE_dom"/>
</dbReference>
<sequence>MVKKAKNLRKICGYGSFPDAKIGNSIPNKVLEVVNNCYLSDDVSRVIPGMKDIKSFRKNGGERQRVSVRTFLNLSYIASTIDTFWEIKISLTKFREMRPPYCILAGGKGSHNVCVCKIHQNLRLRYAGIKQTLLKKHIQFDKSYRDSFNEMVCKESKSNCFLLNCQKCSLETVKETAANFLNILQRELPVVLKHDFIATAQSSFLNSLKATINEGEYIVTLDFSENYTFLIQDAIQSHHWNNSQATLHVYVAYFKQNNVLRNENFVVVSESLKHSAASVDLYNKKLIQYLKTKFSDSVIRNFFYFSDGAGSQYKNKFNLSSLLLHESEYGISAEWHFFATSHRKGACDGIGGCVKNAARIASLQKTNQITSPKDFYNWAVGYFKNISFDFCTNEEYKTHEKLYQSKDHDIERMNWPPLSPDMNPIEDVWSRMKLKMKERKGRMENLDELVNSIQEEWEAIPQKFLSNLV</sequence>
<dbReference type="InterPro" id="IPR036397">
    <property type="entry name" value="RNaseH_sf"/>
</dbReference>
<proteinExistence type="predicted"/>
<evidence type="ECO:0000313" key="3">
    <source>
        <dbReference type="Proteomes" id="UP001154078"/>
    </source>
</evidence>
<protein>
    <recommendedName>
        <fullName evidence="1">Tc1-like transposase DDE domain-containing protein</fullName>
    </recommendedName>
</protein>
<dbReference type="EMBL" id="OV121137">
    <property type="protein sequence ID" value="CAH0558559.1"/>
    <property type="molecule type" value="Genomic_DNA"/>
</dbReference>
<dbReference type="Pfam" id="PF13358">
    <property type="entry name" value="DDE_3"/>
    <property type="match status" value="1"/>
</dbReference>
<dbReference type="PANTHER" id="PTHR46601">
    <property type="entry name" value="ULP_PROTEASE DOMAIN-CONTAINING PROTEIN"/>
    <property type="match status" value="1"/>
</dbReference>
<gene>
    <name evidence="2" type="ORF">MELIAE_LOCUS8856</name>
</gene>
<feature type="domain" description="Tc1-like transposase DDE" evidence="1">
    <location>
        <begin position="398"/>
        <end position="449"/>
    </location>
</feature>
<dbReference type="OrthoDB" id="7700504at2759"/>